<organism evidence="1 2">
    <name type="scientific">Komarekiella delphini-convector SJRDD-AB1</name>
    <dbReference type="NCBI Taxonomy" id="2593771"/>
    <lineage>
        <taxon>Bacteria</taxon>
        <taxon>Bacillati</taxon>
        <taxon>Cyanobacteriota</taxon>
        <taxon>Cyanophyceae</taxon>
        <taxon>Nostocales</taxon>
        <taxon>Nostocaceae</taxon>
        <taxon>Komarekiella</taxon>
        <taxon>Komarekiella delphini-convector</taxon>
    </lineage>
</organism>
<reference evidence="1" key="1">
    <citation type="submission" date="2019-07" db="EMBL/GenBank/DDBJ databases">
        <title>Toxilogical consequences of a new and cryptic species of cyanobacteria (Komarekiella delphini-convector) recovered from the epidermis of a bottlenose dolphin and 1500 ft. in the air.</title>
        <authorList>
            <person name="Brown A.O."/>
            <person name="Dvorak P."/>
            <person name="Villanueva C.D."/>
            <person name="Foss A.J."/>
            <person name="Garvey A.D."/>
            <person name="Gibson Q.A."/>
            <person name="Johansen J.R."/>
            <person name="Casamatta D.A."/>
        </authorList>
    </citation>
    <scope>NUCLEOTIDE SEQUENCE</scope>
    <source>
        <strain evidence="1">SJRDD-AB1</strain>
    </source>
</reference>
<dbReference type="Proteomes" id="UP001165986">
    <property type="component" value="Unassembled WGS sequence"/>
</dbReference>
<dbReference type="RefSeq" id="WP_191762208.1">
    <property type="nucleotide sequence ID" value="NZ_VJXY01000090.1"/>
</dbReference>
<dbReference type="Pfam" id="PF11103">
    <property type="entry name" value="DUF2887"/>
    <property type="match status" value="1"/>
</dbReference>
<dbReference type="EMBL" id="VJXY01000090">
    <property type="protein sequence ID" value="MBD6620894.1"/>
    <property type="molecule type" value="Genomic_DNA"/>
</dbReference>
<keyword evidence="2" id="KW-1185">Reference proteome</keyword>
<dbReference type="AlphaFoldDB" id="A0AA40VV47"/>
<evidence type="ECO:0000313" key="1">
    <source>
        <dbReference type="EMBL" id="MBD6620894.1"/>
    </source>
</evidence>
<name>A0AA40VV47_9NOST</name>
<proteinExistence type="predicted"/>
<protein>
    <submittedName>
        <fullName evidence="1">DUF2887 domain-containing protein</fullName>
    </submittedName>
</protein>
<accession>A0AA40VV47</accession>
<dbReference type="InterPro" id="IPR022573">
    <property type="entry name" value="DUF2887"/>
</dbReference>
<gene>
    <name evidence="1" type="ORF">FNW02_35480</name>
</gene>
<comment type="caution">
    <text evidence="1">The sequence shown here is derived from an EMBL/GenBank/DDBJ whole genome shotgun (WGS) entry which is preliminary data.</text>
</comment>
<evidence type="ECO:0000313" key="2">
    <source>
        <dbReference type="Proteomes" id="UP001165986"/>
    </source>
</evidence>
<sequence length="57" mass="6645">MKTDAIFYELIRELPQIFFELIGKPETNTEIYKFTAPEIKQQSFRLDGLFSTLSEGV</sequence>